<dbReference type="PATRIC" id="fig|1088869.3.peg.111"/>
<evidence type="ECO:0000256" key="1">
    <source>
        <dbReference type="ARBA" id="ARBA00002591"/>
    </source>
</evidence>
<dbReference type="EMBL" id="AGQV01000001">
    <property type="protein sequence ID" value="EHH68804.1"/>
    <property type="molecule type" value="Genomic_DNA"/>
</dbReference>
<dbReference type="eggNOG" id="COG1706">
    <property type="taxonomic scope" value="Bacteria"/>
</dbReference>
<keyword evidence="9" id="KW-0282">Flagellum</keyword>
<dbReference type="HAMAP" id="MF_00416">
    <property type="entry name" value="FlgI"/>
    <property type="match status" value="1"/>
</dbReference>
<evidence type="ECO:0000313" key="10">
    <source>
        <dbReference type="Proteomes" id="UP000004949"/>
    </source>
</evidence>
<keyword evidence="9" id="KW-0969">Cilium</keyword>
<keyword evidence="9" id="KW-0966">Cell projection</keyword>
<evidence type="ECO:0000256" key="3">
    <source>
        <dbReference type="ARBA" id="ARBA00019515"/>
    </source>
</evidence>
<dbReference type="GO" id="GO:0009428">
    <property type="term" value="C:bacterial-type flagellum basal body, distal rod, P ring"/>
    <property type="evidence" value="ECO:0007669"/>
    <property type="project" value="InterPro"/>
</dbReference>
<keyword evidence="10" id="KW-1185">Reference proteome</keyword>
<dbReference type="AlphaFoldDB" id="G6XF46"/>
<comment type="caution">
    <text evidence="9">The sequence shown here is derived from an EMBL/GenBank/DDBJ whole genome shotgun (WGS) entry which is preliminary data.</text>
</comment>
<keyword evidence="4" id="KW-0732">Signal</keyword>
<comment type="function">
    <text evidence="1 8">Assembles around the rod to form the L-ring and probably protects the motor/basal body from shearing forces during rotation.</text>
</comment>
<gene>
    <name evidence="8" type="primary">flgI</name>
    <name evidence="9" type="ORF">GMO_01110</name>
</gene>
<dbReference type="PRINTS" id="PR01010">
    <property type="entry name" value="FLGPRINGFLGI"/>
</dbReference>
<evidence type="ECO:0000256" key="8">
    <source>
        <dbReference type="HAMAP-Rule" id="MF_00416"/>
    </source>
</evidence>
<evidence type="ECO:0000313" key="9">
    <source>
        <dbReference type="EMBL" id="EHH68804.1"/>
    </source>
</evidence>
<evidence type="ECO:0000256" key="6">
    <source>
        <dbReference type="ARBA" id="ARBA00023143"/>
    </source>
</evidence>
<dbReference type="GO" id="GO:0030288">
    <property type="term" value="C:outer membrane-bounded periplasmic space"/>
    <property type="evidence" value="ECO:0007669"/>
    <property type="project" value="InterPro"/>
</dbReference>
<organism evidence="9 10">
    <name type="scientific">Gluconobacter morbifer G707</name>
    <dbReference type="NCBI Taxonomy" id="1088869"/>
    <lineage>
        <taxon>Bacteria</taxon>
        <taxon>Pseudomonadati</taxon>
        <taxon>Pseudomonadota</taxon>
        <taxon>Alphaproteobacteria</taxon>
        <taxon>Acetobacterales</taxon>
        <taxon>Acetobacteraceae</taxon>
        <taxon>Gluconobacter</taxon>
    </lineage>
</organism>
<keyword evidence="6 8" id="KW-0975">Bacterial flagellum</keyword>
<dbReference type="STRING" id="1088869.GMO_01110"/>
<protein>
    <recommendedName>
        <fullName evidence="3 8">Flagellar P-ring protein</fullName>
    </recommendedName>
    <alternativeName>
        <fullName evidence="7 8">Basal body P-ring protein</fullName>
    </alternativeName>
</protein>
<dbReference type="PANTHER" id="PTHR30381:SF0">
    <property type="entry name" value="FLAGELLAR P-RING PROTEIN"/>
    <property type="match status" value="1"/>
</dbReference>
<dbReference type="PANTHER" id="PTHR30381">
    <property type="entry name" value="FLAGELLAR P-RING PERIPLASMIC PROTEIN FLGI"/>
    <property type="match status" value="1"/>
</dbReference>
<comment type="subunit">
    <text evidence="8">The basal body constitutes a major portion of the flagellar organelle and consists of four rings (L,P,S, and M) mounted on a central rod.</text>
</comment>
<evidence type="ECO:0000256" key="2">
    <source>
        <dbReference type="ARBA" id="ARBA00004117"/>
    </source>
</evidence>
<dbReference type="GO" id="GO:0071973">
    <property type="term" value="P:bacterial-type flagellum-dependent cell motility"/>
    <property type="evidence" value="ECO:0007669"/>
    <property type="project" value="InterPro"/>
</dbReference>
<dbReference type="NCBIfam" id="NF003676">
    <property type="entry name" value="PRK05303.1"/>
    <property type="match status" value="1"/>
</dbReference>
<accession>G6XF46</accession>
<sequence length="384" mass="40554">MSGQCQTPMRFSSFHPVIYCRFLAFFCGFLLLFPIFSSAATVRIKDITDMEGVRSNQLIGYGLVVGLNGTGDRLTNTIFTRETLISMLNRLGVNIRDQETQLQTHDVAAVMVTADLPPFAHGGNRIDVTVSAAGDASSLTGGTLLVTPLMAADGEVYAVAQGSLATNAFTARGAAASITRNTPTSGHIANGGIVEREVPFDLTHRANLHLSLRNPDFTTASRMTAIINRTFGPIATVQDPRTVLLNLTSHDPVPTLSRIGDLMVTPDTPAKVIVDEASGTIIMGADVRISTVAVAQGNLTVQVTETPEVSQPGPFSGGQTAVVPRTNVKVDTGKDHHLAMLPGGTTLRGLVSGLNALGVGPRDMISILQAIKADGALQAELEMR</sequence>
<name>G6XF46_9PROT</name>
<evidence type="ECO:0000256" key="4">
    <source>
        <dbReference type="ARBA" id="ARBA00022729"/>
    </source>
</evidence>
<evidence type="ECO:0000256" key="7">
    <source>
        <dbReference type="ARBA" id="ARBA00032344"/>
    </source>
</evidence>
<reference evidence="9 10" key="1">
    <citation type="submission" date="2011-10" db="EMBL/GenBank/DDBJ databases">
        <title>Genome sequence of Gluconobacter morbifer G707, isolated from Drosophila gut.</title>
        <authorList>
            <person name="Lee W.-J."/>
            <person name="Kim E.-K."/>
        </authorList>
    </citation>
    <scope>NUCLEOTIDE SEQUENCE [LARGE SCALE GENOMIC DNA]</scope>
    <source>
        <strain evidence="9 10">G707</strain>
    </source>
</reference>
<comment type="similarity">
    <text evidence="8">Belongs to the FlgI family.</text>
</comment>
<dbReference type="Pfam" id="PF02119">
    <property type="entry name" value="FlgI"/>
    <property type="match status" value="1"/>
</dbReference>
<comment type="subcellular location">
    <subcellularLocation>
        <location evidence="2 8">Bacterial flagellum basal body</location>
    </subcellularLocation>
</comment>
<dbReference type="Proteomes" id="UP000004949">
    <property type="component" value="Unassembled WGS sequence"/>
</dbReference>
<dbReference type="GO" id="GO:0005198">
    <property type="term" value="F:structural molecule activity"/>
    <property type="evidence" value="ECO:0007669"/>
    <property type="project" value="InterPro"/>
</dbReference>
<evidence type="ECO:0000256" key="5">
    <source>
        <dbReference type="ARBA" id="ARBA00022764"/>
    </source>
</evidence>
<proteinExistence type="inferred from homology"/>
<keyword evidence="5" id="KW-0574">Periplasm</keyword>
<dbReference type="InterPro" id="IPR001782">
    <property type="entry name" value="Flag_FlgI"/>
</dbReference>